<dbReference type="InterPro" id="IPR036570">
    <property type="entry name" value="HORMA_dom_sf"/>
</dbReference>
<feature type="region of interest" description="Disordered" evidence="6">
    <location>
        <begin position="306"/>
        <end position="386"/>
    </location>
</feature>
<evidence type="ECO:0000256" key="4">
    <source>
        <dbReference type="ARBA" id="ARBA00023242"/>
    </source>
</evidence>
<dbReference type="EMBL" id="AACS02000002">
    <property type="protein sequence ID" value="EAU88836.2"/>
    <property type="molecule type" value="Genomic_DNA"/>
</dbReference>
<evidence type="ECO:0000313" key="9">
    <source>
        <dbReference type="Proteomes" id="UP000001861"/>
    </source>
</evidence>
<dbReference type="PANTHER" id="PTHR48225">
    <property type="entry name" value="HORMA DOMAIN-CONTAINING PROTEIN 1"/>
    <property type="match status" value="1"/>
</dbReference>
<comment type="caution">
    <text evidence="8">The sequence shown here is derived from an EMBL/GenBank/DDBJ whole genome shotgun (WGS) entry which is preliminary data.</text>
</comment>
<evidence type="ECO:0000256" key="2">
    <source>
        <dbReference type="ARBA" id="ARBA00004286"/>
    </source>
</evidence>
<keyword evidence="5" id="KW-0469">Meiosis</keyword>
<gene>
    <name evidence="8" type="ORF">CC1G_13889</name>
</gene>
<dbReference type="Pfam" id="PF02301">
    <property type="entry name" value="HORMA"/>
    <property type="match status" value="1"/>
</dbReference>
<feature type="compositionally biased region" description="Basic and acidic residues" evidence="6">
    <location>
        <begin position="321"/>
        <end position="332"/>
    </location>
</feature>
<organism evidence="8 9">
    <name type="scientific">Coprinopsis cinerea (strain Okayama-7 / 130 / ATCC MYA-4618 / FGSC 9003)</name>
    <name type="common">Inky cap fungus</name>
    <name type="synonym">Hormographiella aspergillata</name>
    <dbReference type="NCBI Taxonomy" id="240176"/>
    <lineage>
        <taxon>Eukaryota</taxon>
        <taxon>Fungi</taxon>
        <taxon>Dikarya</taxon>
        <taxon>Basidiomycota</taxon>
        <taxon>Agaricomycotina</taxon>
        <taxon>Agaricomycetes</taxon>
        <taxon>Agaricomycetidae</taxon>
        <taxon>Agaricales</taxon>
        <taxon>Agaricineae</taxon>
        <taxon>Psathyrellaceae</taxon>
        <taxon>Coprinopsis</taxon>
    </lineage>
</organism>
<dbReference type="GO" id="GO:0005694">
    <property type="term" value="C:chromosome"/>
    <property type="evidence" value="ECO:0007669"/>
    <property type="project" value="UniProtKB-SubCell"/>
</dbReference>
<feature type="region of interest" description="Disordered" evidence="6">
    <location>
        <begin position="157"/>
        <end position="198"/>
    </location>
</feature>
<feature type="domain" description="HORMA" evidence="7">
    <location>
        <begin position="1"/>
        <end position="115"/>
    </location>
</feature>
<dbReference type="InParanoid" id="A8NEW5"/>
<dbReference type="Proteomes" id="UP000001861">
    <property type="component" value="Unassembled WGS sequence"/>
</dbReference>
<dbReference type="PROSITE" id="PS50815">
    <property type="entry name" value="HORMA"/>
    <property type="match status" value="1"/>
</dbReference>
<dbReference type="GO" id="GO:0007130">
    <property type="term" value="P:synaptonemal complex assembly"/>
    <property type="evidence" value="ECO:0007669"/>
    <property type="project" value="TreeGrafter"/>
</dbReference>
<dbReference type="RefSeq" id="XP_001833147.2">
    <property type="nucleotide sequence ID" value="XM_001833095.2"/>
</dbReference>
<dbReference type="KEGG" id="cci:CC1G_13889"/>
<dbReference type="VEuPathDB" id="FungiDB:CC1G_13889"/>
<sequence length="699" mass="77778">MSLNGSSHRPKDPVAEAVHQGRLPTLREVKKSVKTMMKTLIQAITHMDELPRRRFATFKLFYTDATPDDYEPPNFNTGDFEKDRWYFMTHNLDEVPDKFSVGKVDCGFHSVNLKVASVASFLPSSTDNDDALFTGTVTKALLPTKLNTEEDTAAFQKQAEDQEEDAKTRNLAWSAEEDLDDVDAEGEDDPDYIQRPDGTYELVSGKGLQESVPLGRRKENGDIEKTIVPDTGSIEACFQGFQESVPLGRRKENGDIEKTIVPDTGSIEACFQGFQESVPTRLQDLNSKPSPEIGLFDETQALFQTEPYGTTADGPPLRLETPADHISGDEKASLPPSNMAMELDSPLSSALTTPSPSLPRRSNGRSPRLANEDEEMLDPETQVGDPNSRIVDAIQSFSPSDKAAMDSKLDAILEPPVTPKTPQPVEDIGLDCSCGITNPDIDRGSHVLLYHSARDPRLPNKFTCFDCRLRADPSFKYIIEDTVYPSIMEKYREIVTFSPSLIKDLRRAVKVFEESGSMTQSEFAKSMDGDINSARWYIQRLQEEEFIHQVATTIDAFGVVTETRLNKNRKAKDRKAKQRKKLQRTRYVFNHGVKREQKYKDYFNPDQEVESRMVGLDDLRNFTSTTAHVSAAALAGNIRSGPSTAANPAYDTQTMEFSQELGFSDSQKRGAADGAQNGAVDRPLKKLKISVATGIDLAE</sequence>
<evidence type="ECO:0000256" key="5">
    <source>
        <dbReference type="ARBA" id="ARBA00023254"/>
    </source>
</evidence>
<keyword evidence="9" id="KW-1185">Reference proteome</keyword>
<accession>A8NEW5</accession>
<dbReference type="InterPro" id="IPR003511">
    <property type="entry name" value="HORMA_dom"/>
</dbReference>
<feature type="compositionally biased region" description="Low complexity" evidence="6">
    <location>
        <begin position="343"/>
        <end position="359"/>
    </location>
</feature>
<dbReference type="HOGENOM" id="CLU_014668_0_0_1"/>
<dbReference type="AlphaFoldDB" id="A8NEW5"/>
<dbReference type="STRING" id="240176.A8NEW5"/>
<dbReference type="InterPro" id="IPR051294">
    <property type="entry name" value="HORMA_MeioticProgression"/>
</dbReference>
<dbReference type="GeneID" id="6009641"/>
<evidence type="ECO:0000256" key="1">
    <source>
        <dbReference type="ARBA" id="ARBA00004123"/>
    </source>
</evidence>
<comment type="subcellular location">
    <subcellularLocation>
        <location evidence="2">Chromosome</location>
    </subcellularLocation>
    <subcellularLocation>
        <location evidence="1">Nucleus</location>
    </subcellularLocation>
</comment>
<dbReference type="OMA" id="CMGYHSA"/>
<evidence type="ECO:0000313" key="8">
    <source>
        <dbReference type="EMBL" id="EAU88836.2"/>
    </source>
</evidence>
<dbReference type="eggNOG" id="KOG4652">
    <property type="taxonomic scope" value="Eukaryota"/>
</dbReference>
<feature type="compositionally biased region" description="Acidic residues" evidence="6">
    <location>
        <begin position="175"/>
        <end position="191"/>
    </location>
</feature>
<dbReference type="Gene3D" id="3.30.900.10">
    <property type="entry name" value="HORMA domain"/>
    <property type="match status" value="1"/>
</dbReference>
<protein>
    <recommendedName>
        <fullName evidence="7">HORMA domain-containing protein</fullName>
    </recommendedName>
</protein>
<name>A8NEW5_COPC7</name>
<dbReference type="GO" id="GO:0005634">
    <property type="term" value="C:nucleus"/>
    <property type="evidence" value="ECO:0007669"/>
    <property type="project" value="UniProtKB-SubCell"/>
</dbReference>
<evidence type="ECO:0000256" key="3">
    <source>
        <dbReference type="ARBA" id="ARBA00022454"/>
    </source>
</evidence>
<reference evidence="8 9" key="1">
    <citation type="journal article" date="2010" name="Proc. Natl. Acad. Sci. U.S.A.">
        <title>Insights into evolution of multicellular fungi from the assembled chromosomes of the mushroom Coprinopsis cinerea (Coprinus cinereus).</title>
        <authorList>
            <person name="Stajich J.E."/>
            <person name="Wilke S.K."/>
            <person name="Ahren D."/>
            <person name="Au C.H."/>
            <person name="Birren B.W."/>
            <person name="Borodovsky M."/>
            <person name="Burns C."/>
            <person name="Canback B."/>
            <person name="Casselton L.A."/>
            <person name="Cheng C.K."/>
            <person name="Deng J."/>
            <person name="Dietrich F.S."/>
            <person name="Fargo D.C."/>
            <person name="Farman M.L."/>
            <person name="Gathman A.C."/>
            <person name="Goldberg J."/>
            <person name="Guigo R."/>
            <person name="Hoegger P.J."/>
            <person name="Hooker J.B."/>
            <person name="Huggins A."/>
            <person name="James T.Y."/>
            <person name="Kamada T."/>
            <person name="Kilaru S."/>
            <person name="Kodira C."/>
            <person name="Kues U."/>
            <person name="Kupfer D."/>
            <person name="Kwan H.S."/>
            <person name="Lomsadze A."/>
            <person name="Li W."/>
            <person name="Lilly W.W."/>
            <person name="Ma L.J."/>
            <person name="Mackey A.J."/>
            <person name="Manning G."/>
            <person name="Martin F."/>
            <person name="Muraguchi H."/>
            <person name="Natvig D.O."/>
            <person name="Palmerini H."/>
            <person name="Ramesh M.A."/>
            <person name="Rehmeyer C.J."/>
            <person name="Roe B.A."/>
            <person name="Shenoy N."/>
            <person name="Stanke M."/>
            <person name="Ter-Hovhannisyan V."/>
            <person name="Tunlid A."/>
            <person name="Velagapudi R."/>
            <person name="Vision T.J."/>
            <person name="Zeng Q."/>
            <person name="Zolan M.E."/>
            <person name="Pukkila P.J."/>
        </authorList>
    </citation>
    <scope>NUCLEOTIDE SEQUENCE [LARGE SCALE GENOMIC DNA]</scope>
    <source>
        <strain evidence="9">Okayama-7 / 130 / ATCC MYA-4618 / FGSC 9003</strain>
    </source>
</reference>
<dbReference type="OrthoDB" id="1928087at2759"/>
<dbReference type="PANTHER" id="PTHR48225:SF7">
    <property type="entry name" value="MEIOSIS-SPECIFIC PROTEIN HOP1"/>
    <property type="match status" value="1"/>
</dbReference>
<evidence type="ECO:0000259" key="7">
    <source>
        <dbReference type="PROSITE" id="PS50815"/>
    </source>
</evidence>
<keyword evidence="4" id="KW-0539">Nucleus</keyword>
<keyword evidence="3" id="KW-0158">Chromosome</keyword>
<dbReference type="GO" id="GO:0051598">
    <property type="term" value="P:meiotic recombination checkpoint signaling"/>
    <property type="evidence" value="ECO:0007669"/>
    <property type="project" value="TreeGrafter"/>
</dbReference>
<proteinExistence type="predicted"/>
<evidence type="ECO:0000256" key="6">
    <source>
        <dbReference type="SAM" id="MobiDB-lite"/>
    </source>
</evidence>